<feature type="region of interest" description="Disordered" evidence="2">
    <location>
        <begin position="72"/>
        <end position="94"/>
    </location>
</feature>
<evidence type="ECO:0008006" key="10">
    <source>
        <dbReference type="Google" id="ProtNLM"/>
    </source>
</evidence>
<keyword evidence="1" id="KW-0175">Coiled coil</keyword>
<feature type="domain" description="Phage-Barnase-EndoU-ColicinE5/D-RelE-like nuclease" evidence="5">
    <location>
        <begin position="387"/>
        <end position="485"/>
    </location>
</feature>
<dbReference type="InterPro" id="IPR041595">
    <property type="entry name" value="Inorganic_Pase"/>
</dbReference>
<feature type="compositionally biased region" description="Low complexity" evidence="2">
    <location>
        <begin position="736"/>
        <end position="746"/>
    </location>
</feature>
<dbReference type="GeneID" id="78570977"/>
<dbReference type="OrthoDB" id="9815272at2"/>
<dbReference type="Pfam" id="PF18798">
    <property type="entry name" value="LPD3"/>
    <property type="match status" value="1"/>
</dbReference>
<dbReference type="InterPro" id="IPR049522">
    <property type="entry name" value="ART-PolyVal_dom"/>
</dbReference>
<gene>
    <name evidence="8" type="ORF">NCTC13043_01289</name>
</gene>
<dbReference type="Pfam" id="PF18809">
    <property type="entry name" value="PBECR1"/>
    <property type="match status" value="1"/>
</dbReference>
<evidence type="ECO:0000313" key="9">
    <source>
        <dbReference type="Proteomes" id="UP000254235"/>
    </source>
</evidence>
<dbReference type="InterPro" id="IPR041092">
    <property type="entry name" value="PBECR1"/>
</dbReference>
<evidence type="ECO:0000256" key="1">
    <source>
        <dbReference type="SAM" id="Coils"/>
    </source>
</evidence>
<evidence type="ECO:0000313" key="8">
    <source>
        <dbReference type="EMBL" id="SUC12677.1"/>
    </source>
</evidence>
<evidence type="ECO:0000259" key="7">
    <source>
        <dbReference type="Pfam" id="PF18823"/>
    </source>
</evidence>
<organism evidence="8 9">
    <name type="scientific">Prevotella pallens</name>
    <dbReference type="NCBI Taxonomy" id="60133"/>
    <lineage>
        <taxon>Bacteria</taxon>
        <taxon>Pseudomonadati</taxon>
        <taxon>Bacteroidota</taxon>
        <taxon>Bacteroidia</taxon>
        <taxon>Bacteroidales</taxon>
        <taxon>Prevotellaceae</taxon>
        <taxon>Prevotella</taxon>
    </lineage>
</organism>
<evidence type="ECO:0000259" key="3">
    <source>
        <dbReference type="Pfam" id="PF18760"/>
    </source>
</evidence>
<protein>
    <recommendedName>
        <fullName evidence="10">Phage-Barnase-EndoU-ColicinE5/D-RelE like nuclease 3 domain-containing protein</fullName>
    </recommendedName>
</protein>
<dbReference type="Pfam" id="PF18814">
    <property type="entry name" value="PBECR5"/>
    <property type="match status" value="1"/>
</dbReference>
<name>A0A379F214_9BACT</name>
<feature type="compositionally biased region" description="Polar residues" evidence="2">
    <location>
        <begin position="493"/>
        <end position="526"/>
    </location>
</feature>
<feature type="compositionally biased region" description="Polar residues" evidence="2">
    <location>
        <begin position="328"/>
        <end position="342"/>
    </location>
</feature>
<feature type="domain" description="Inorganic pyrophosphatase" evidence="7">
    <location>
        <begin position="574"/>
        <end position="706"/>
    </location>
</feature>
<feature type="region of interest" description="Disordered" evidence="2">
    <location>
        <begin position="482"/>
        <end position="578"/>
    </location>
</feature>
<feature type="domain" description="Large polyvalent protein-associated" evidence="4">
    <location>
        <begin position="1880"/>
        <end position="1986"/>
    </location>
</feature>
<feature type="coiled-coil region" evidence="1">
    <location>
        <begin position="802"/>
        <end position="829"/>
    </location>
</feature>
<feature type="region of interest" description="Disordered" evidence="2">
    <location>
        <begin position="272"/>
        <end position="351"/>
    </location>
</feature>
<evidence type="ECO:0000259" key="6">
    <source>
        <dbReference type="Pfam" id="PF18814"/>
    </source>
</evidence>
<feature type="domain" description="ART-PolyVal-like" evidence="3">
    <location>
        <begin position="2045"/>
        <end position="2188"/>
    </location>
</feature>
<proteinExistence type="predicted"/>
<feature type="coiled-coil region" evidence="1">
    <location>
        <begin position="1612"/>
        <end position="1642"/>
    </location>
</feature>
<dbReference type="EMBL" id="UGTP01000001">
    <property type="protein sequence ID" value="SUC12677.1"/>
    <property type="molecule type" value="Genomic_DNA"/>
</dbReference>
<dbReference type="InterPro" id="IPR040998">
    <property type="entry name" value="PBECR5"/>
</dbReference>
<accession>A0A379F214</accession>
<evidence type="ECO:0000256" key="2">
    <source>
        <dbReference type="SAM" id="MobiDB-lite"/>
    </source>
</evidence>
<feature type="domain" description="Barnase-EndoU-ColicinE5/D-RelE like" evidence="6">
    <location>
        <begin position="1279"/>
        <end position="1360"/>
    </location>
</feature>
<dbReference type="InterPro" id="IPR040824">
    <property type="entry name" value="LPD3"/>
</dbReference>
<evidence type="ECO:0000259" key="4">
    <source>
        <dbReference type="Pfam" id="PF18798"/>
    </source>
</evidence>
<feature type="compositionally biased region" description="Basic and acidic residues" evidence="2">
    <location>
        <begin position="72"/>
        <end position="86"/>
    </location>
</feature>
<dbReference type="Pfam" id="PF18823">
    <property type="entry name" value="InPase"/>
    <property type="match status" value="1"/>
</dbReference>
<dbReference type="Proteomes" id="UP000254235">
    <property type="component" value="Unassembled WGS sequence"/>
</dbReference>
<feature type="compositionally biased region" description="Low complexity" evidence="2">
    <location>
        <begin position="275"/>
        <end position="288"/>
    </location>
</feature>
<dbReference type="RefSeq" id="WP_115083407.1">
    <property type="nucleotide sequence ID" value="NZ_UGTP01000001.1"/>
</dbReference>
<reference evidence="8 9" key="1">
    <citation type="submission" date="2018-06" db="EMBL/GenBank/DDBJ databases">
        <authorList>
            <consortium name="Pathogen Informatics"/>
            <person name="Doyle S."/>
        </authorList>
    </citation>
    <scope>NUCLEOTIDE SEQUENCE [LARGE SCALE GENOMIC DNA]</scope>
    <source>
        <strain evidence="8 9">NCTC13043</strain>
    </source>
</reference>
<feature type="compositionally biased region" description="Polar residues" evidence="2">
    <location>
        <begin position="292"/>
        <end position="314"/>
    </location>
</feature>
<feature type="region of interest" description="Disordered" evidence="2">
    <location>
        <begin position="717"/>
        <end position="746"/>
    </location>
</feature>
<sequence>MYDGSLDDTEIADFISANIEAAQKEYNSVVKKAPKISTDKARYLQEKKAYQEEVDKAKAKVDYWQAVENERQRITHTSPEELKNAEDELSGEAARKDYRGITAGDEENPTSVEDLVRDFLRGAKITPEDFRKETGLSISEQKKFVGMISKQGKTIARLGEELADYDAMNLGGRFFDGDSNAARGAIIDALLSSRTRGDFKQQDATEEEERYIEAVEQQREQWYYENYHMTYEEYLQYREIVLPELLRKYANFAPDVLYPQFVASFEDAYAAEHSQTNNTENNEQQRNDTTAEEPTTTPGDTVLQTEETNNSRGDSQSKEQPTEVPTGVRSSNENGTLPQSAPTKVDKEPQPIGNSFFGKVYNQFKGKAKEAVNFLMRHKSGKLLGVFHRNDIGEISLVWGDEKGGLAHIISKHIVEQNDFNNIDEVINTMQQVINNGTITRENKDKVVIDYNDYRVAIRKQTRDNNGNVVEQGNWIVTAFDKSRSKKDKTPSEKTLSTPPFNQETDGVTLPSNGVTADKVTQSSQTKETKEDKFSPTPRKDGESITDYAERVAEEHQAQRTRKEEAKVDTNPTDAQKEAGNYKKGHIKVDGLDITIEQPKGSIRRGTDANGKQWESEMHNTYGYIRGTESVDGDHIDIFLSDNPTEGNVFVVDQVNKDGSFDEHKVMYGFSDMESAKRAYLSNYEEGWQGLGSITEVKKEDFKKWIDSSKRKTKPFAEYTSVKTQDDTQTKKPTEENAAPANTETNENYAHNSEDIMHKQKNVQLQQAINAYENTTKFYYQQLKEGKLDKVFESKQWKDVLRKQTELQKALLQLNSEELKELLKQTTNEDTKKEIKGALGAVLRQEQRSIEYNAVLDKQEPITPIYKEEKKSIAVTEFVETDKKEAEIHPVLTGVYHDNGYVVGTNAHILLARKEDYNKSLEGKITNKKGEVIDGKYPNWRAVVEGETTTNSWGINLDELHAFVRGVLTNLKADGAKKSSIDSATIAFKDTDGKIIVCNAKTLDKALRGAKSIGATEFGNKSETFAHAQTKKGYVVCPTISTYHSINDNCFVYAPKEAARQQTTATLTNDTEAKQKATEAVLAALSKAGIEVVRATDEEVKALLSNSHATTLRTPQGTIYGWSVNGKIYLTEAGINPDTPIHEYTHLWAEAMMIKNKKGWDSIKVLLKDNPIWNEVVADANYSNIADNEDAVASEVLSRISGKKNAAKMEEEAQRAIDEAKGVFEKAEATTILTNLKKALNSLWKWVSKNIFDVKEFSSINEVTDKVLYDLIHGTKLINDKSLIGVHNISEQKLRKVLKQGGFANPSIAVIDTDKQVHNDYGEISLILPSRKVNKSTGKNVGTYEGDAWTPMYPIIEKQMSNDGNLIMHNDINSVPNEMQSEVRNALNRWLDNGSDTDLSYLYLFQQGKAPKMATVKPKYSNEVYKSLRDIMFGVDSVYNLTKGEVKKLVELYVQTELNGDIDEYNKANERRITKYKETIESGRTNSMYYKIAERNLEEVKKYGYPLSSLKTFADDVQRDKTKQGSKNVQKTLNAASQIIKDAGLEEDFRNWVEGLNNRYQTKEVIFDGFTPTGKRRYIPNTLENVSKLMKKQGRQASTGLGVSFSNFAASVMKANGSLANIRKKKSKLTNEHKDIENFEEKWKEVYFDLAMKLQPNASTFDDYGFTRLQEAALEADPQAFLSKEYGVTLSKEDVRKLQQMVKAIQEERPAMYFETKFERPVTLNEFSKAVVPEDLSDDLQKTLRDNGIEIFTYKRGDAEDRQKATQEAAYSSDDIAFQIISNGNNEANNDSDTRFQIVGNSLSDEEKKIVETAKANDTYMKAPNGKPTNLSEKQWTQVRTTAFKNWFGDWEKAARIEKVRRSKAVVISGSEYKDKYELNRDSAKEWIKDNLRGEYTIADTEEIVSLTKVGANKVTSHGMSNKAHLQSIAAIPQLIRHAIFIEERPNEKHNNKYDSYKYYICGLKIGTTDYTVKLTIGVKSGKKYYDHALTEIEKGKLLDRINDQADKKGFTTTGDAPLQSYALSIGKDSKLLSILQTNSSKVVDENGEPMVVYHGTLADGLRQFNTDFIGSRYSYDEKGFFFISNRKIADDYAVSEFDASRRGEVIDAYVSLGNPLVVNSEWCRKNGLGSNVFKDNDVIEFWDNYQSLIVEESEQNDGVIVTDGETSMVVAFFPNQIKSATGNNGNFSTTEDDILYRTVFGGNSGYVGYSMSKRAAEAKEEGRYPKTEFRREYHITAKSLDMLTSLGFIDNSEWHHTSMYGNKTPFYGWAEDELADDYLKHKKEIDTLCKGIDPKTKQPLIEKVEKPQYEYKFELPQYNEAATAANPIIEWRHKQIEKYDQFTGFKGYAYETKEKKKERDAFLHSLNEQMEEKIREMLAKDFPDYLAAKNAIEAYNNYDENLRKAIGERIKEYLDIDKYSQRWREQTTTTQPTANTETLTNHAESVVQNLHLNNVEIVPDGSSLNGEQATAKGFYNKRTGKIVVVVSNHTDIADIEKTVLHEAVAHHGLRELFGDNFDNFLDTVFAKADIETRQQIAHLSAKHGWNIRTATEEYLASMAEDTNFEQIKPTLWQRIKQLFGEIMSAFGLHHANITDNDLRYILWRSYKNLQSSGKHSILDKVEDIAMQYRLKAGNYADKATDNVLYRSGIDPTATEVLPDARTRYEKETKEPDNIDSVPKTHNFFRRFYKSYVDSMLALKSFTSSVLEATGDKMASHEDTYKAENAMTSKNKTDGEVYNPLFPYMPLYLYM</sequence>
<dbReference type="Pfam" id="PF18760">
    <property type="entry name" value="ART-PolyVal"/>
    <property type="match status" value="1"/>
</dbReference>
<feature type="compositionally biased region" description="Basic and acidic residues" evidence="2">
    <location>
        <begin position="724"/>
        <end position="735"/>
    </location>
</feature>
<evidence type="ECO:0000259" key="5">
    <source>
        <dbReference type="Pfam" id="PF18809"/>
    </source>
</evidence>
<feature type="compositionally biased region" description="Basic and acidic residues" evidence="2">
    <location>
        <begin position="527"/>
        <end position="568"/>
    </location>
</feature>